<reference evidence="2 3" key="1">
    <citation type="submission" date="2016-10" db="EMBL/GenBank/DDBJ databases">
        <authorList>
            <person name="de Groot N.N."/>
        </authorList>
    </citation>
    <scope>NUCLEOTIDE SEQUENCE [LARGE SCALE GENOMIC DNA]</scope>
    <source>
        <strain evidence="2 3">DSM 23421</strain>
    </source>
</reference>
<dbReference type="AlphaFoldDB" id="A0A1G7DBK6"/>
<dbReference type="InterPro" id="IPR012318">
    <property type="entry name" value="HTH_CRP"/>
</dbReference>
<dbReference type="SUPFAM" id="SSF46785">
    <property type="entry name" value="Winged helix' DNA-binding domain"/>
    <property type="match status" value="1"/>
</dbReference>
<evidence type="ECO:0000313" key="2">
    <source>
        <dbReference type="EMBL" id="SDE48951.1"/>
    </source>
</evidence>
<dbReference type="PROSITE" id="PS51063">
    <property type="entry name" value="HTH_CRP_2"/>
    <property type="match status" value="1"/>
</dbReference>
<evidence type="ECO:0000259" key="1">
    <source>
        <dbReference type="PROSITE" id="PS51063"/>
    </source>
</evidence>
<dbReference type="Pfam" id="PF13545">
    <property type="entry name" value="HTH_Crp_2"/>
    <property type="match status" value="1"/>
</dbReference>
<sequence length="57" mass="6460">MDSKENLHILRSDLASVAGMATETLIRTLSSFKKEGLIDIEERSIRILNFEGLNRVK</sequence>
<evidence type="ECO:0000313" key="3">
    <source>
        <dbReference type="Proteomes" id="UP000199109"/>
    </source>
</evidence>
<keyword evidence="3" id="KW-1185">Reference proteome</keyword>
<dbReference type="PRINTS" id="PR00034">
    <property type="entry name" value="HTHCRP"/>
</dbReference>
<dbReference type="InterPro" id="IPR036388">
    <property type="entry name" value="WH-like_DNA-bd_sf"/>
</dbReference>
<protein>
    <submittedName>
        <fullName evidence="2">Crp-like helix-turn-helix domain-containing protein</fullName>
    </submittedName>
</protein>
<dbReference type="GO" id="GO:0003677">
    <property type="term" value="F:DNA binding"/>
    <property type="evidence" value="ECO:0007669"/>
    <property type="project" value="InterPro"/>
</dbReference>
<dbReference type="Gene3D" id="1.10.10.10">
    <property type="entry name" value="Winged helix-like DNA-binding domain superfamily/Winged helix DNA-binding domain"/>
    <property type="match status" value="1"/>
</dbReference>
<name>A0A1G7DBK6_9FLAO</name>
<dbReference type="Proteomes" id="UP000199109">
    <property type="component" value="Unassembled WGS sequence"/>
</dbReference>
<accession>A0A1G7DBK6</accession>
<dbReference type="EMBL" id="FNAO01000005">
    <property type="protein sequence ID" value="SDE48951.1"/>
    <property type="molecule type" value="Genomic_DNA"/>
</dbReference>
<proteinExistence type="predicted"/>
<gene>
    <name evidence="2" type="ORF">SAMN05421636_105253</name>
</gene>
<dbReference type="GO" id="GO:0006355">
    <property type="term" value="P:regulation of DNA-templated transcription"/>
    <property type="evidence" value="ECO:0007669"/>
    <property type="project" value="InterPro"/>
</dbReference>
<organism evidence="2 3">
    <name type="scientific">Pricia antarctica</name>
    <dbReference type="NCBI Taxonomy" id="641691"/>
    <lineage>
        <taxon>Bacteria</taxon>
        <taxon>Pseudomonadati</taxon>
        <taxon>Bacteroidota</taxon>
        <taxon>Flavobacteriia</taxon>
        <taxon>Flavobacteriales</taxon>
        <taxon>Flavobacteriaceae</taxon>
        <taxon>Pricia</taxon>
    </lineage>
</organism>
<feature type="domain" description="HTH crp-type" evidence="1">
    <location>
        <begin position="1"/>
        <end position="51"/>
    </location>
</feature>
<dbReference type="STRING" id="641691.SAMN05421636_105253"/>
<dbReference type="SMART" id="SM00419">
    <property type="entry name" value="HTH_CRP"/>
    <property type="match status" value="1"/>
</dbReference>
<dbReference type="InterPro" id="IPR036390">
    <property type="entry name" value="WH_DNA-bd_sf"/>
</dbReference>